<evidence type="ECO:0000313" key="1">
    <source>
        <dbReference type="EMBL" id="EKF22547.1"/>
    </source>
</evidence>
<gene>
    <name evidence="1" type="ORF">C731_3287</name>
</gene>
<sequence>MHIGNQLVHQGLDLGSQRLDVLRSQAGEYGAAELEVFRAVVVESGRRVRTGRCTFQRGVQKPQWT</sequence>
<comment type="caution">
    <text evidence="1">The sequence shown here is derived from an EMBL/GenBank/DDBJ whole genome shotgun (WGS) entry which is preliminary data.</text>
</comment>
<dbReference type="Proteomes" id="UP000006265">
    <property type="component" value="Unassembled WGS sequence"/>
</dbReference>
<evidence type="ECO:0000313" key="2">
    <source>
        <dbReference type="Proteomes" id="UP000006265"/>
    </source>
</evidence>
<dbReference type="AlphaFoldDB" id="K5BDY2"/>
<proteinExistence type="predicted"/>
<name>K5BDY2_MYCHD</name>
<dbReference type="EMBL" id="AMRA01000095">
    <property type="protein sequence ID" value="EKF22547.1"/>
    <property type="molecule type" value="Genomic_DNA"/>
</dbReference>
<reference evidence="1 2" key="1">
    <citation type="journal article" date="2012" name="J. Bacteriol.">
        <title>Genome sequence of Mycobacterium hassiacum DSM 44199, a rare source of heat-stable mycobacterial proteins.</title>
        <authorList>
            <person name="Tiago I."/>
            <person name="Maranha A."/>
            <person name="Mendes V."/>
            <person name="Alarico S."/>
            <person name="Moynihan P.J."/>
            <person name="Clarke A.J."/>
            <person name="Macedo-Ribeiro S."/>
            <person name="Pereira P.J."/>
            <person name="Empadinhas N."/>
        </authorList>
    </citation>
    <scope>NUCLEOTIDE SEQUENCE [LARGE SCALE GENOMIC DNA]</scope>
    <source>
        <strain evidence="2">DSM 44199 / CIP 105218 / JCM 12690 / 3849</strain>
    </source>
</reference>
<protein>
    <submittedName>
        <fullName evidence="1">Uncharacterized protein</fullName>
    </submittedName>
</protein>
<keyword evidence="2" id="KW-1185">Reference proteome</keyword>
<accession>K5BDY2</accession>
<organism evidence="1 2">
    <name type="scientific">Mycolicibacterium hassiacum (strain DSM 44199 / CIP 105218 / JCM 12690 / 3849)</name>
    <name type="common">Mycobacterium hassiacum</name>
    <dbReference type="NCBI Taxonomy" id="1122247"/>
    <lineage>
        <taxon>Bacteria</taxon>
        <taxon>Bacillati</taxon>
        <taxon>Actinomycetota</taxon>
        <taxon>Actinomycetes</taxon>
        <taxon>Mycobacteriales</taxon>
        <taxon>Mycobacteriaceae</taxon>
        <taxon>Mycolicibacterium</taxon>
    </lineage>
</organism>